<gene>
    <name evidence="1" type="ORF">MC7420_3667</name>
</gene>
<dbReference type="Proteomes" id="UP000003835">
    <property type="component" value="Unassembled WGS sequence"/>
</dbReference>
<evidence type="ECO:0000313" key="2">
    <source>
        <dbReference type="Proteomes" id="UP000003835"/>
    </source>
</evidence>
<sequence>MSLCINPKCQNSDNPDNLLYCQSCQSELLLEGRYRVISLLVESVTDNKVRSRSRSVSAAHKRVR</sequence>
<dbReference type="eggNOG" id="COG0515">
    <property type="taxonomic scope" value="Bacteria"/>
</dbReference>
<dbReference type="HOGENOM" id="CLU_2859966_0_0_3"/>
<dbReference type="AlphaFoldDB" id="B4VX24"/>
<accession>B4VX24</accession>
<dbReference type="EMBL" id="DS989857">
    <property type="protein sequence ID" value="EDX73493.1"/>
    <property type="molecule type" value="Genomic_DNA"/>
</dbReference>
<dbReference type="NCBIfam" id="NF045510">
    <property type="entry name" value="4Cys_prefix_kin"/>
    <property type="match status" value="1"/>
</dbReference>
<protein>
    <submittedName>
        <fullName evidence="1">Uncharacterized protein</fullName>
    </submittedName>
</protein>
<dbReference type="OrthoDB" id="468098at2"/>
<reference evidence="1 2" key="1">
    <citation type="submission" date="2008-07" db="EMBL/GenBank/DDBJ databases">
        <authorList>
            <person name="Tandeau de Marsac N."/>
            <person name="Ferriera S."/>
            <person name="Johnson J."/>
            <person name="Kravitz S."/>
            <person name="Beeson K."/>
            <person name="Sutton G."/>
            <person name="Rogers Y.-H."/>
            <person name="Friedman R."/>
            <person name="Frazier M."/>
            <person name="Venter J.C."/>
        </authorList>
    </citation>
    <scope>NUCLEOTIDE SEQUENCE [LARGE SCALE GENOMIC DNA]</scope>
    <source>
        <strain evidence="1 2">PCC 7420</strain>
    </source>
</reference>
<keyword evidence="2" id="KW-1185">Reference proteome</keyword>
<evidence type="ECO:0000313" key="1">
    <source>
        <dbReference type="EMBL" id="EDX73493.1"/>
    </source>
</evidence>
<name>B4VX24_9CYAN</name>
<proteinExistence type="predicted"/>
<organism evidence="1 2">
    <name type="scientific">Coleofasciculus chthonoplastes PCC 7420</name>
    <dbReference type="NCBI Taxonomy" id="118168"/>
    <lineage>
        <taxon>Bacteria</taxon>
        <taxon>Bacillati</taxon>
        <taxon>Cyanobacteriota</taxon>
        <taxon>Cyanophyceae</taxon>
        <taxon>Coleofasciculales</taxon>
        <taxon>Coleofasciculaceae</taxon>
        <taxon>Coleofasciculus</taxon>
    </lineage>
</organism>
<dbReference type="STRING" id="118168.MC7420_3667"/>